<reference evidence="3" key="1">
    <citation type="journal article" date="2011" name="Nat. Genet.">
        <title>The Arabidopsis lyrata genome sequence and the basis of rapid genome size change.</title>
        <authorList>
            <person name="Hu T.T."/>
            <person name="Pattyn P."/>
            <person name="Bakker E.G."/>
            <person name="Cao J."/>
            <person name="Cheng J.-F."/>
            <person name="Clark R.M."/>
            <person name="Fahlgren N."/>
            <person name="Fawcett J.A."/>
            <person name="Grimwood J."/>
            <person name="Gundlach H."/>
            <person name="Haberer G."/>
            <person name="Hollister J.D."/>
            <person name="Ossowski S."/>
            <person name="Ottilar R.P."/>
            <person name="Salamov A.A."/>
            <person name="Schneeberger K."/>
            <person name="Spannagl M."/>
            <person name="Wang X."/>
            <person name="Yang L."/>
            <person name="Nasrallah M.E."/>
            <person name="Bergelson J."/>
            <person name="Carrington J.C."/>
            <person name="Gaut B.S."/>
            <person name="Schmutz J."/>
            <person name="Mayer K.F.X."/>
            <person name="Van de Peer Y."/>
            <person name="Grigoriev I.V."/>
            <person name="Nordborg M."/>
            <person name="Weigel D."/>
            <person name="Guo Y.-L."/>
        </authorList>
    </citation>
    <scope>NUCLEOTIDE SEQUENCE [LARGE SCALE GENOMIC DNA]</scope>
    <source>
        <strain evidence="3">cv. MN47</strain>
    </source>
</reference>
<accession>D7MIC6</accession>
<dbReference type="AlphaFoldDB" id="D7MIC6"/>
<dbReference type="STRING" id="81972.D7MIC6"/>
<evidence type="ECO:0000259" key="1">
    <source>
        <dbReference type="Pfam" id="PF04510"/>
    </source>
</evidence>
<dbReference type="eggNOG" id="ENOG502SCDU">
    <property type="taxonomic scope" value="Eukaryota"/>
</dbReference>
<evidence type="ECO:0000313" key="2">
    <source>
        <dbReference type="EMBL" id="EFH46791.1"/>
    </source>
</evidence>
<dbReference type="EMBL" id="GL348719">
    <property type="protein sequence ID" value="EFH46791.1"/>
    <property type="molecule type" value="Genomic_DNA"/>
</dbReference>
<dbReference type="PANTHER" id="PTHR31861:SF16">
    <property type="entry name" value="DUF577 DOMAIN-CONTAINING PROTEIN-RELATED"/>
    <property type="match status" value="1"/>
</dbReference>
<dbReference type="InterPro" id="IPR007598">
    <property type="entry name" value="DUF577"/>
</dbReference>
<feature type="domain" description="DUF577" evidence="1">
    <location>
        <begin position="93"/>
        <end position="264"/>
    </location>
</feature>
<dbReference type="OrthoDB" id="1064002at2759"/>
<evidence type="ECO:0000313" key="3">
    <source>
        <dbReference type="Proteomes" id="UP000008694"/>
    </source>
</evidence>
<keyword evidence="3" id="KW-1185">Reference proteome</keyword>
<organism evidence="3">
    <name type="scientific">Arabidopsis lyrata subsp. lyrata</name>
    <name type="common">Lyre-leaved rock-cress</name>
    <dbReference type="NCBI Taxonomy" id="81972"/>
    <lineage>
        <taxon>Eukaryota</taxon>
        <taxon>Viridiplantae</taxon>
        <taxon>Streptophyta</taxon>
        <taxon>Embryophyta</taxon>
        <taxon>Tracheophyta</taxon>
        <taxon>Spermatophyta</taxon>
        <taxon>Magnoliopsida</taxon>
        <taxon>eudicotyledons</taxon>
        <taxon>Gunneridae</taxon>
        <taxon>Pentapetalae</taxon>
        <taxon>rosids</taxon>
        <taxon>malvids</taxon>
        <taxon>Brassicales</taxon>
        <taxon>Brassicaceae</taxon>
        <taxon>Camelineae</taxon>
        <taxon>Arabidopsis</taxon>
    </lineage>
</organism>
<name>D7MIC6_ARALL</name>
<proteinExistence type="predicted"/>
<dbReference type="HOGENOM" id="CLU_027297_0_0_1"/>
<dbReference type="PANTHER" id="PTHR31861">
    <property type="entry name" value="OS10G0507500 PROTEIN"/>
    <property type="match status" value="1"/>
</dbReference>
<dbReference type="KEGG" id="aly:9306603"/>
<sequence length="609" mass="70862">MEESLNLKARELLATPSHEGAEILVTQLSMPQETNEYQTAFALFNFCADTFPNCLTLMFLKLYRYSSNGVIRFHTIYLLSETLAEFRLSRVALHEIKPLVIECLAMQETKKSDMKYLRRIVSLITYNVVTCNNGGWFELSDCILWLADNEPVKAFHVFIDLPPVYKIFIDKFMHKLLEKAEKVLLDPVKINVEDWSLALETVVKMGIQISYKDMRYVKMVENLLSILGKSVKELVEKGKEQFLVQGLEHLEKFLEVDKNLYNYNKEQCHFVMAFMFRIKRFGTQSKEVLKKINRLVQTPGNRAGKHSRLKINPLVNTPGNQDHGEKFDHLNTLSSLEVLKIFAATDLEDRTREMAIRRLEVVLSDHTSKRVEIDFSEMRELQPLLNSCLRQEGITDSMFKVLGEVVSHVAYEIFKHQDVTWYALRNYIASSKTEFKRAVYIFQCLTMPLENEEFLIPVIEVLLPEISTRLTPPTELLVDNSCWVLAFTGAFFAAIHLIEISSHAESLKEIAHKMIDSVRKLVERGMEVGLVRRAFRDVESIVKKQLRWYDTSEYKLVKGLLWRLYAIKGMKWESKIVLWRINVIVERGVDEMVKELPENEFDWLNLPEP</sequence>
<feature type="domain" description="DUF577" evidence="1">
    <location>
        <begin position="378"/>
        <end position="552"/>
    </location>
</feature>
<dbReference type="Gramene" id="scaffold_703617.1">
    <property type="protein sequence ID" value="scaffold_703617.1"/>
    <property type="gene ID" value="scaffold_703617.1"/>
</dbReference>
<dbReference type="Proteomes" id="UP000008694">
    <property type="component" value="Unassembled WGS sequence"/>
</dbReference>
<dbReference type="Pfam" id="PF04510">
    <property type="entry name" value="DUF577"/>
    <property type="match status" value="2"/>
</dbReference>
<protein>
    <recommendedName>
        <fullName evidence="1">DUF577 domain-containing protein</fullName>
    </recommendedName>
</protein>
<gene>
    <name evidence="2" type="ORF">ARALYDRAFT_915875</name>
</gene>